<sequence length="310" mass="32738">MSQTFSPPPFGIYTPAVTFFAEDESIDFAATEQHLARLLDAGVTGLVIHGSNGEATHLLPEEKVEVIQAARRLITEKGSKATIMAGCSANSVRETVQALRAAHAAGADHALVLPPNYWAAAMTKPVLKNYFLDVAAQSPLPIVLYNFPGVRSGIDLDSDIIGELAREAPQIVGVKLTCGNIGKLQRLSAEFDAARFAPLVGKGDFLLPGLVVGGQGAISALANVVPKLHIELVRLYQAGELAKAQEIQKLLSVADWALQKGGISGVKAAVGKWYGYGNPRARAPLPTVSDAVFAAGVDAIQKVVDLENEL</sequence>
<dbReference type="SUPFAM" id="SSF51569">
    <property type="entry name" value="Aldolase"/>
    <property type="match status" value="1"/>
</dbReference>
<accession>A0A0G4LFV2</accession>
<feature type="non-terminal residue" evidence="4">
    <location>
        <position position="310"/>
    </location>
</feature>
<feature type="active site" description="Schiff-base intermediate with substrate" evidence="2">
    <location>
        <position position="175"/>
    </location>
</feature>
<feature type="active site" description="Proton donor/acceptor" evidence="2">
    <location>
        <position position="145"/>
    </location>
</feature>
<dbReference type="PANTHER" id="PTHR12128:SF66">
    <property type="entry name" value="4-HYDROXY-2-OXOGLUTARATE ALDOLASE, MITOCHONDRIAL"/>
    <property type="match status" value="1"/>
</dbReference>
<protein>
    <recommendedName>
        <fullName evidence="6">4-hydroxy-2-oxoglutarate aldolase, mitochondrial</fullName>
    </recommendedName>
</protein>
<dbReference type="Gene3D" id="3.20.20.70">
    <property type="entry name" value="Aldolase class I"/>
    <property type="match status" value="1"/>
</dbReference>
<evidence type="ECO:0000313" key="4">
    <source>
        <dbReference type="EMBL" id="CRK20913.1"/>
    </source>
</evidence>
<dbReference type="PANTHER" id="PTHR12128">
    <property type="entry name" value="DIHYDRODIPICOLINATE SYNTHASE"/>
    <property type="match status" value="1"/>
</dbReference>
<dbReference type="GO" id="GO:0008840">
    <property type="term" value="F:4-hydroxy-tetrahydrodipicolinate synthase activity"/>
    <property type="evidence" value="ECO:0007669"/>
    <property type="project" value="TreeGrafter"/>
</dbReference>
<dbReference type="Pfam" id="PF00701">
    <property type="entry name" value="DHDPS"/>
    <property type="match status" value="1"/>
</dbReference>
<dbReference type="CDD" id="cd00408">
    <property type="entry name" value="DHDPS-like"/>
    <property type="match status" value="1"/>
</dbReference>
<evidence type="ECO:0000256" key="3">
    <source>
        <dbReference type="PIRSR" id="PIRSR001365-2"/>
    </source>
</evidence>
<evidence type="ECO:0000313" key="5">
    <source>
        <dbReference type="Proteomes" id="UP000044602"/>
    </source>
</evidence>
<keyword evidence="5" id="KW-1185">Reference proteome</keyword>
<evidence type="ECO:0000256" key="1">
    <source>
        <dbReference type="ARBA" id="ARBA00023239"/>
    </source>
</evidence>
<dbReference type="InterPro" id="IPR013785">
    <property type="entry name" value="Aldolase_TIM"/>
</dbReference>
<evidence type="ECO:0000256" key="2">
    <source>
        <dbReference type="PIRSR" id="PIRSR001365-1"/>
    </source>
</evidence>
<feature type="binding site" evidence="3">
    <location>
        <position position="218"/>
    </location>
    <ligand>
        <name>pyruvate</name>
        <dbReference type="ChEBI" id="CHEBI:15361"/>
    </ligand>
</feature>
<name>A0A0G4LFV2_VERLO</name>
<dbReference type="STRING" id="100787.A0A0G4LFV2"/>
<gene>
    <name evidence="4" type="ORF">BN1708_012980</name>
</gene>
<dbReference type="Proteomes" id="UP000044602">
    <property type="component" value="Unassembled WGS sequence"/>
</dbReference>
<dbReference type="EMBL" id="CVQH01012113">
    <property type="protein sequence ID" value="CRK20913.1"/>
    <property type="molecule type" value="Genomic_DNA"/>
</dbReference>
<reference evidence="4 5" key="1">
    <citation type="submission" date="2015-05" db="EMBL/GenBank/DDBJ databases">
        <authorList>
            <person name="Wang D.B."/>
            <person name="Wang M."/>
        </authorList>
    </citation>
    <scope>NUCLEOTIDE SEQUENCE [LARGE SCALE GENOMIC DNA]</scope>
    <source>
        <strain evidence="4">VL1</strain>
    </source>
</reference>
<dbReference type="AlphaFoldDB" id="A0A0G4LFV2"/>
<proteinExistence type="predicted"/>
<dbReference type="InterPro" id="IPR002220">
    <property type="entry name" value="DapA-like"/>
</dbReference>
<evidence type="ECO:0008006" key="6">
    <source>
        <dbReference type="Google" id="ProtNLM"/>
    </source>
</evidence>
<dbReference type="SMART" id="SM01130">
    <property type="entry name" value="DHDPS"/>
    <property type="match status" value="1"/>
</dbReference>
<organism evidence="4 5">
    <name type="scientific">Verticillium longisporum</name>
    <name type="common">Verticillium dahliae var. longisporum</name>
    <dbReference type="NCBI Taxonomy" id="100787"/>
    <lineage>
        <taxon>Eukaryota</taxon>
        <taxon>Fungi</taxon>
        <taxon>Dikarya</taxon>
        <taxon>Ascomycota</taxon>
        <taxon>Pezizomycotina</taxon>
        <taxon>Sordariomycetes</taxon>
        <taxon>Hypocreomycetidae</taxon>
        <taxon>Glomerellales</taxon>
        <taxon>Plectosphaerellaceae</taxon>
        <taxon>Verticillium</taxon>
    </lineage>
</organism>
<keyword evidence="1" id="KW-0456">Lyase</keyword>
<dbReference type="PIRSF" id="PIRSF001365">
    <property type="entry name" value="DHDPS"/>
    <property type="match status" value="1"/>
</dbReference>
<dbReference type="PRINTS" id="PR00146">
    <property type="entry name" value="DHPICSNTHASE"/>
</dbReference>